<dbReference type="InterPro" id="IPR005135">
    <property type="entry name" value="Endo/exonuclease/phosphatase"/>
</dbReference>
<dbReference type="SUPFAM" id="SSF56219">
    <property type="entry name" value="DNase I-like"/>
    <property type="match status" value="1"/>
</dbReference>
<sequence length="357" mass="41149">MIRILTMTFFILLLSVISSKGQTDFRVMSYNVENLFDTEDNPLTADEEFLPSGNRHWTGGRFYHKLQQVAKVITAAGEWSTPALVGLCEVENDSVLVRLLHQTPLRLQHYRYCMTHGEDTRGINVALLYQRDKFRYLGHAEQPVRFTRKQHKHTRNILHVWGEVLTGDRLDIFVCHFPSRYGGEKESEPDRFDAARTLRSLCDSVYALHPTPHILIMGDFNDTPDDISIRQILDAHPFPIRWASVPDSMRIESQTDRHPFLRLCNLFAERKTHPSGSHKYQGEWSQLDQIIVSSALADTTAAMHLVPGSARIFSPPFLLTKDKTWRGERPFRSYYGFKYEGGYSDHLPIIADFLLSK</sequence>
<dbReference type="Proteomes" id="UP000256321">
    <property type="component" value="Unassembled WGS sequence"/>
</dbReference>
<evidence type="ECO:0000313" key="2">
    <source>
        <dbReference type="EMBL" id="MBC8602350.1"/>
    </source>
</evidence>
<keyword evidence="3" id="KW-0378">Hydrolase</keyword>
<keyword evidence="5" id="KW-1185">Reference proteome</keyword>
<organism evidence="3 4">
    <name type="scientific">Parabacteroides acidifaciens</name>
    <dbReference type="NCBI Taxonomy" id="2290935"/>
    <lineage>
        <taxon>Bacteria</taxon>
        <taxon>Pseudomonadati</taxon>
        <taxon>Bacteroidota</taxon>
        <taxon>Bacteroidia</taxon>
        <taxon>Bacteroidales</taxon>
        <taxon>Tannerellaceae</taxon>
        <taxon>Parabacteroides</taxon>
    </lineage>
</organism>
<accession>A0A3D8HDF1</accession>
<reference evidence="2 5" key="2">
    <citation type="submission" date="2020-08" db="EMBL/GenBank/DDBJ databases">
        <title>Genome public.</title>
        <authorList>
            <person name="Liu C."/>
            <person name="Sun Q."/>
        </authorList>
    </citation>
    <scope>NUCLEOTIDE SEQUENCE [LARGE SCALE GENOMIC DNA]</scope>
    <source>
        <strain evidence="2 5">426_9</strain>
    </source>
</reference>
<reference evidence="3 4" key="1">
    <citation type="submission" date="2018-07" db="EMBL/GenBank/DDBJ databases">
        <title>Parabacteroides acidifaciens nov. sp., isolated from human feces.</title>
        <authorList>
            <person name="Wang Y.J."/>
        </authorList>
    </citation>
    <scope>NUCLEOTIDE SEQUENCE [LARGE SCALE GENOMIC DNA]</scope>
    <source>
        <strain evidence="3 4">426-9</strain>
    </source>
</reference>
<dbReference type="EMBL" id="QREV01000026">
    <property type="protein sequence ID" value="RDU48968.1"/>
    <property type="molecule type" value="Genomic_DNA"/>
</dbReference>
<dbReference type="GO" id="GO:0004519">
    <property type="term" value="F:endonuclease activity"/>
    <property type="evidence" value="ECO:0007669"/>
    <property type="project" value="UniProtKB-KW"/>
</dbReference>
<keyword evidence="3" id="KW-0540">Nuclease</keyword>
<evidence type="ECO:0000313" key="4">
    <source>
        <dbReference type="Proteomes" id="UP000256321"/>
    </source>
</evidence>
<proteinExistence type="predicted"/>
<dbReference type="RefSeq" id="WP_115499855.1">
    <property type="nucleotide sequence ID" value="NZ_JACRTI010000026.1"/>
</dbReference>
<dbReference type="Gene3D" id="3.60.10.10">
    <property type="entry name" value="Endonuclease/exonuclease/phosphatase"/>
    <property type="match status" value="1"/>
</dbReference>
<dbReference type="AlphaFoldDB" id="A0A3D8HDF1"/>
<evidence type="ECO:0000259" key="1">
    <source>
        <dbReference type="Pfam" id="PF19580"/>
    </source>
</evidence>
<comment type="caution">
    <text evidence="3">The sequence shown here is derived from an EMBL/GenBank/DDBJ whole genome shotgun (WGS) entry which is preliminary data.</text>
</comment>
<dbReference type="InterPro" id="IPR036691">
    <property type="entry name" value="Endo/exonu/phosph_ase_sf"/>
</dbReference>
<dbReference type="Pfam" id="PF19580">
    <property type="entry name" value="Exo_endo_phos_3"/>
    <property type="match status" value="1"/>
</dbReference>
<evidence type="ECO:0000313" key="3">
    <source>
        <dbReference type="EMBL" id="RDU48968.1"/>
    </source>
</evidence>
<dbReference type="EMBL" id="JACRTI010000026">
    <property type="protein sequence ID" value="MBC8602350.1"/>
    <property type="molecule type" value="Genomic_DNA"/>
</dbReference>
<protein>
    <submittedName>
        <fullName evidence="2 3">Endonuclease</fullName>
    </submittedName>
</protein>
<feature type="domain" description="Endonuclease/exonuclease/phosphatase" evidence="1">
    <location>
        <begin position="27"/>
        <end position="350"/>
    </location>
</feature>
<name>A0A3D8HDF1_9BACT</name>
<keyword evidence="3" id="KW-0255">Endonuclease</keyword>
<evidence type="ECO:0000313" key="5">
    <source>
        <dbReference type="Proteomes" id="UP000629596"/>
    </source>
</evidence>
<dbReference type="PANTHER" id="PTHR42834">
    <property type="entry name" value="ENDONUCLEASE/EXONUCLEASE/PHOSPHATASE FAMILY PROTEIN (AFU_ORTHOLOGUE AFUA_3G09210)"/>
    <property type="match status" value="1"/>
</dbReference>
<dbReference type="PANTHER" id="PTHR42834:SF1">
    <property type="entry name" value="ENDONUCLEASE_EXONUCLEASE_PHOSPHATASE FAMILY PROTEIN (AFU_ORTHOLOGUE AFUA_3G09210)"/>
    <property type="match status" value="1"/>
</dbReference>
<dbReference type="Proteomes" id="UP000629596">
    <property type="component" value="Unassembled WGS sequence"/>
</dbReference>
<gene>
    <name evidence="3" type="ORF">DWU89_11875</name>
    <name evidence="2" type="ORF">H8784_11570</name>
</gene>